<dbReference type="InterPro" id="IPR002933">
    <property type="entry name" value="Peptidase_M20"/>
</dbReference>
<dbReference type="GO" id="GO:0008777">
    <property type="term" value="F:acetylornithine deacetylase activity"/>
    <property type="evidence" value="ECO:0007669"/>
    <property type="project" value="UniProtKB-EC"/>
</dbReference>
<reference evidence="7" key="1">
    <citation type="journal article" date="2018" name="Science">
        <title>A primordial and reversible TCA cycle in a facultatively chemolithoautotrophic thermophile.</title>
        <authorList>
            <person name="Nunoura T."/>
            <person name="Chikaraishi Y."/>
            <person name="Izaki R."/>
            <person name="Suwa T."/>
            <person name="Sato T."/>
            <person name="Harada T."/>
            <person name="Mori K."/>
            <person name="Kato Y."/>
            <person name="Miyazaki M."/>
            <person name="Shimamura S."/>
            <person name="Yanagawa K."/>
            <person name="Shuto A."/>
            <person name="Ohkouchi N."/>
            <person name="Fujita N."/>
            <person name="Takaki Y."/>
            <person name="Atomi H."/>
            <person name="Takai K."/>
        </authorList>
    </citation>
    <scope>NUCLEOTIDE SEQUENCE [LARGE SCALE GENOMIC DNA]</scope>
    <source>
        <strain evidence="7">DSM 17441 / JCM 13301 / NBRC 103674 / ABI70S6</strain>
    </source>
</reference>
<dbReference type="InterPro" id="IPR050072">
    <property type="entry name" value="Peptidase_M20A"/>
</dbReference>
<evidence type="ECO:0000256" key="4">
    <source>
        <dbReference type="ARBA" id="ARBA00022833"/>
    </source>
</evidence>
<proteinExistence type="predicted"/>
<evidence type="ECO:0000259" key="5">
    <source>
        <dbReference type="Pfam" id="PF07687"/>
    </source>
</evidence>
<dbReference type="STRING" id="1298851.TST_0415"/>
<accession>A0A0S3QSE2</accession>
<dbReference type="InterPro" id="IPR036264">
    <property type="entry name" value="Bact_exopeptidase_dim_dom"/>
</dbReference>
<dbReference type="PANTHER" id="PTHR43808">
    <property type="entry name" value="ACETYLORNITHINE DEACETYLASE"/>
    <property type="match status" value="1"/>
</dbReference>
<dbReference type="Proteomes" id="UP000063234">
    <property type="component" value="Chromosome"/>
</dbReference>
<dbReference type="KEGG" id="ttk:TST_0415"/>
<feature type="domain" description="Peptidase M20 dimerisation" evidence="5">
    <location>
        <begin position="162"/>
        <end position="265"/>
    </location>
</feature>
<keyword evidence="7" id="KW-1185">Reference proteome</keyword>
<keyword evidence="4" id="KW-0862">Zinc</keyword>
<evidence type="ECO:0000313" key="7">
    <source>
        <dbReference type="Proteomes" id="UP000063234"/>
    </source>
</evidence>
<dbReference type="InterPro" id="IPR001261">
    <property type="entry name" value="ArgE/DapE_CS"/>
</dbReference>
<evidence type="ECO:0000313" key="6">
    <source>
        <dbReference type="EMBL" id="BAT71223.1"/>
    </source>
</evidence>
<dbReference type="Gene3D" id="3.30.70.360">
    <property type="match status" value="1"/>
</dbReference>
<dbReference type="RefSeq" id="WP_068549143.1">
    <property type="nucleotide sequence ID" value="NZ_AP013035.1"/>
</dbReference>
<dbReference type="Pfam" id="PF07687">
    <property type="entry name" value="M20_dimer"/>
    <property type="match status" value="1"/>
</dbReference>
<dbReference type="SUPFAM" id="SSF53187">
    <property type="entry name" value="Zn-dependent exopeptidases"/>
    <property type="match status" value="1"/>
</dbReference>
<dbReference type="PANTHER" id="PTHR43808:SF25">
    <property type="entry name" value="PEPTIDASE M20 DIMERISATION DOMAIN-CONTAINING PROTEIN"/>
    <property type="match status" value="1"/>
</dbReference>
<dbReference type="Gene3D" id="3.40.630.10">
    <property type="entry name" value="Zn peptidases"/>
    <property type="match status" value="1"/>
</dbReference>
<keyword evidence="2" id="KW-0479">Metal-binding</keyword>
<dbReference type="PROSITE" id="PS00759">
    <property type="entry name" value="ARGE_DAPE_CPG2_2"/>
    <property type="match status" value="1"/>
</dbReference>
<dbReference type="EC" id="3.5.1.16" evidence="6"/>
<dbReference type="InterPro" id="IPR011650">
    <property type="entry name" value="Peptidase_M20_dimer"/>
</dbReference>
<keyword evidence="3 6" id="KW-0378">Hydrolase</keyword>
<evidence type="ECO:0000256" key="3">
    <source>
        <dbReference type="ARBA" id="ARBA00022801"/>
    </source>
</evidence>
<dbReference type="EMBL" id="AP013035">
    <property type="protein sequence ID" value="BAT71223.1"/>
    <property type="molecule type" value="Genomic_DNA"/>
</dbReference>
<evidence type="ECO:0000256" key="2">
    <source>
        <dbReference type="ARBA" id="ARBA00022723"/>
    </source>
</evidence>
<dbReference type="AlphaFoldDB" id="A0A0S3QSE2"/>
<dbReference type="OrthoDB" id="9792335at2"/>
<organism evidence="6 7">
    <name type="scientific">Thermosulfidibacter takaii (strain DSM 17441 / JCM 13301 / NBRC 103674 / ABI70S6)</name>
    <dbReference type="NCBI Taxonomy" id="1298851"/>
    <lineage>
        <taxon>Bacteria</taxon>
        <taxon>Pseudomonadati</taxon>
        <taxon>Thermosulfidibacterota</taxon>
        <taxon>Thermosulfidibacteria</taxon>
        <taxon>Thermosulfidibacterales</taxon>
        <taxon>Thermosulfidibacteraceae</taxon>
    </lineage>
</organism>
<dbReference type="Pfam" id="PF01546">
    <property type="entry name" value="Peptidase_M20"/>
    <property type="match status" value="1"/>
</dbReference>
<gene>
    <name evidence="6" type="primary">argE</name>
    <name evidence="6" type="ORF">TST_0415</name>
</gene>
<protein>
    <submittedName>
        <fullName evidence="6">Acetylornithine deacetylase</fullName>
        <ecNumber evidence="6">3.5.1.16</ecNumber>
    </submittedName>
</protein>
<comment type="cofactor">
    <cofactor evidence="1">
        <name>Zn(2+)</name>
        <dbReference type="ChEBI" id="CHEBI:29105"/>
    </cofactor>
</comment>
<name>A0A0S3QSE2_THET7</name>
<dbReference type="SUPFAM" id="SSF55031">
    <property type="entry name" value="Bacterial exopeptidase dimerisation domain"/>
    <property type="match status" value="1"/>
</dbReference>
<sequence length="356" mass="39308">MERYVVNQLLNLVSIPSVTGQEGEILFYLEEELTSEEVSFERQRIEGGWYNLLVGDVESPKYVIAAHLDTVPPMDGMPPKPVMEGDFVKGLGACDDKAGVAVMAGLAVEFGDELKDKGVLLAFLVDEEKTGMGSWTLVQEIHCEGAIVLEPTSLQICAFEAGSLELVVEVEGRAAHGSCVEEGENSIHKALEIIRGFDNLSFVGKEYPGIGKSTYSIMSFTSGDFELRIPHKCAFMVDFRLNPDQDVDSAVDELTSYLKQTGAKYRFIDISPGFEVPQDAQVLTRLKESYEVALAQKPRIAGMKSWTDAEHFVRKGIPAVVFGPGDLWVCHTPEEKVSVTQVLDCYKVLKKFIELL</sequence>
<evidence type="ECO:0000256" key="1">
    <source>
        <dbReference type="ARBA" id="ARBA00001947"/>
    </source>
</evidence>
<dbReference type="GO" id="GO:0046872">
    <property type="term" value="F:metal ion binding"/>
    <property type="evidence" value="ECO:0007669"/>
    <property type="project" value="UniProtKB-KW"/>
</dbReference>